<dbReference type="Pfam" id="PF13193">
    <property type="entry name" value="AMP-binding_C"/>
    <property type="match status" value="1"/>
</dbReference>
<dbReference type="PANTHER" id="PTHR43201:SF5">
    <property type="entry name" value="MEDIUM-CHAIN ACYL-COA LIGASE ACSF2, MITOCHONDRIAL"/>
    <property type="match status" value="1"/>
</dbReference>
<sequence length="490" mass="55544">MITDQILYYAERFPNRAALIASHRAVTYSELGKQIKKISLAILHKRNHSPVRAGLLLPNSIEYIECFLGVAHSANICAPLDPKWTDKQLNDIISYSKIDVIITCRDWCERIDRKSFNGEIVITDDDNGTFGMPDDISPRTHIDGKYKDFYLGFTSGTTGLPKGFLRHQQSWIDSIKASQKYFSIKENEIVAAPGPMVHSLSLYAAVHALNVGASFFVSESFDARHFIKDMKRYKIATIFVVPTMLESLLSYPEELKSHHLSKIMSSGDKLSVKTVQALKNLLPDTRLYEYYGASETSFMTLYDHQKYTKMSSVGRPFDLVDISVRNEEGLEMPSGQIGTIFINSPMAFSGYDGEPQQRDKWITVGDLGYIDEDGFIFLVGRKKNMIITGGLNVYPEEVEACIKKIPNIKNVAVLGLPDQYWGEKIVAVLLEKETREMTDKFLEKHCRSYLPNYKCPKSWVRLDEFPLTSSGKVARNRLKDLLMNQDGVLL</sequence>
<dbReference type="RefSeq" id="WP_380965138.1">
    <property type="nucleotide sequence ID" value="NZ_JBHTCO010000005.1"/>
</dbReference>
<keyword evidence="6" id="KW-1185">Reference proteome</keyword>
<evidence type="ECO:0000313" key="6">
    <source>
        <dbReference type="Proteomes" id="UP001596505"/>
    </source>
</evidence>
<comment type="caution">
    <text evidence="5">The sequence shown here is derived from an EMBL/GenBank/DDBJ whole genome shotgun (WGS) entry which is preliminary data.</text>
</comment>
<dbReference type="Gene3D" id="3.30.300.30">
    <property type="match status" value="1"/>
</dbReference>
<keyword evidence="2" id="KW-0436">Ligase</keyword>
<evidence type="ECO:0000259" key="4">
    <source>
        <dbReference type="Pfam" id="PF13193"/>
    </source>
</evidence>
<dbReference type="EMBL" id="JBHTCO010000005">
    <property type="protein sequence ID" value="MFC7392724.1"/>
    <property type="molecule type" value="Genomic_DNA"/>
</dbReference>
<name>A0ABW2PU73_9BACL</name>
<dbReference type="InterPro" id="IPR025110">
    <property type="entry name" value="AMP-bd_C"/>
</dbReference>
<reference evidence="6" key="1">
    <citation type="journal article" date="2019" name="Int. J. Syst. Evol. Microbiol.">
        <title>The Global Catalogue of Microorganisms (GCM) 10K type strain sequencing project: providing services to taxonomists for standard genome sequencing and annotation.</title>
        <authorList>
            <consortium name="The Broad Institute Genomics Platform"/>
            <consortium name="The Broad Institute Genome Sequencing Center for Infectious Disease"/>
            <person name="Wu L."/>
            <person name="Ma J."/>
        </authorList>
    </citation>
    <scope>NUCLEOTIDE SEQUENCE [LARGE SCALE GENOMIC DNA]</scope>
    <source>
        <strain evidence="6">CGMCC 1.16305</strain>
    </source>
</reference>
<accession>A0ABW2PU73</accession>
<dbReference type="Gene3D" id="3.40.50.12780">
    <property type="entry name" value="N-terminal domain of ligase-like"/>
    <property type="match status" value="1"/>
</dbReference>
<organism evidence="5 6">
    <name type="scientific">Scopulibacillus cellulosilyticus</name>
    <dbReference type="NCBI Taxonomy" id="2665665"/>
    <lineage>
        <taxon>Bacteria</taxon>
        <taxon>Bacillati</taxon>
        <taxon>Bacillota</taxon>
        <taxon>Bacilli</taxon>
        <taxon>Bacillales</taxon>
        <taxon>Sporolactobacillaceae</taxon>
        <taxon>Scopulibacillus</taxon>
    </lineage>
</organism>
<dbReference type="InterPro" id="IPR000873">
    <property type="entry name" value="AMP-dep_synth/lig_dom"/>
</dbReference>
<gene>
    <name evidence="5" type="ORF">ACFQRG_06965</name>
</gene>
<dbReference type="Pfam" id="PF00501">
    <property type="entry name" value="AMP-binding"/>
    <property type="match status" value="1"/>
</dbReference>
<proteinExistence type="inferred from homology"/>
<dbReference type="PROSITE" id="PS00455">
    <property type="entry name" value="AMP_BINDING"/>
    <property type="match status" value="1"/>
</dbReference>
<dbReference type="SUPFAM" id="SSF56801">
    <property type="entry name" value="Acetyl-CoA synthetase-like"/>
    <property type="match status" value="1"/>
</dbReference>
<feature type="domain" description="AMP-binding enzyme C-terminal" evidence="4">
    <location>
        <begin position="397"/>
        <end position="472"/>
    </location>
</feature>
<dbReference type="Proteomes" id="UP001596505">
    <property type="component" value="Unassembled WGS sequence"/>
</dbReference>
<protein>
    <submittedName>
        <fullName evidence="5">AMP-binding protein</fullName>
    </submittedName>
</protein>
<dbReference type="InterPro" id="IPR020845">
    <property type="entry name" value="AMP-binding_CS"/>
</dbReference>
<dbReference type="InterPro" id="IPR045851">
    <property type="entry name" value="AMP-bd_C_sf"/>
</dbReference>
<comment type="similarity">
    <text evidence="1">Belongs to the ATP-dependent AMP-binding enzyme family.</text>
</comment>
<dbReference type="InterPro" id="IPR042099">
    <property type="entry name" value="ANL_N_sf"/>
</dbReference>
<feature type="domain" description="AMP-dependent synthetase/ligase" evidence="3">
    <location>
        <begin position="10"/>
        <end position="351"/>
    </location>
</feature>
<dbReference type="PANTHER" id="PTHR43201">
    <property type="entry name" value="ACYL-COA SYNTHETASE"/>
    <property type="match status" value="1"/>
</dbReference>
<evidence type="ECO:0000313" key="5">
    <source>
        <dbReference type="EMBL" id="MFC7392724.1"/>
    </source>
</evidence>
<evidence type="ECO:0000256" key="2">
    <source>
        <dbReference type="ARBA" id="ARBA00022598"/>
    </source>
</evidence>
<evidence type="ECO:0000256" key="1">
    <source>
        <dbReference type="ARBA" id="ARBA00006432"/>
    </source>
</evidence>
<evidence type="ECO:0000259" key="3">
    <source>
        <dbReference type="Pfam" id="PF00501"/>
    </source>
</evidence>